<comment type="caution">
    <text evidence="3">The sequence shown here is derived from an EMBL/GenBank/DDBJ whole genome shotgun (WGS) entry which is preliminary data.</text>
</comment>
<feature type="non-terminal residue" evidence="3">
    <location>
        <position position="164"/>
    </location>
</feature>
<evidence type="ECO:0000259" key="2">
    <source>
        <dbReference type="Pfam" id="PF00026"/>
    </source>
</evidence>
<dbReference type="Proteomes" id="UP000780801">
    <property type="component" value="Unassembled WGS sequence"/>
</dbReference>
<protein>
    <recommendedName>
        <fullName evidence="2">Peptidase A1 domain-containing protein</fullName>
    </recommendedName>
</protein>
<feature type="region of interest" description="Disordered" evidence="1">
    <location>
        <begin position="71"/>
        <end position="140"/>
    </location>
</feature>
<dbReference type="InterPro" id="IPR033121">
    <property type="entry name" value="PEPTIDASE_A1"/>
</dbReference>
<evidence type="ECO:0000256" key="1">
    <source>
        <dbReference type="SAM" id="MobiDB-lite"/>
    </source>
</evidence>
<accession>A0A9P6FR76</accession>
<proteinExistence type="predicted"/>
<dbReference type="OrthoDB" id="547311at2759"/>
<evidence type="ECO:0000313" key="4">
    <source>
        <dbReference type="Proteomes" id="UP000780801"/>
    </source>
</evidence>
<dbReference type="AlphaFoldDB" id="A0A9P6FR76"/>
<dbReference type="SUPFAM" id="SSF50630">
    <property type="entry name" value="Acid proteases"/>
    <property type="match status" value="1"/>
</dbReference>
<keyword evidence="4" id="KW-1185">Reference proteome</keyword>
<sequence>MLDTGSSLSWIQSTDCDQHPTFCNRAPKFNTSQSSTLIHRPESVLVKYTEGIIRAQVVADVLTLGTGLAIDAAGPLPDWVAKDQEPSKEEDQRTGNKTTRRSDQGSDRSPEEEDTTKSNQVDRDDETGGEASTDAGWEFGRGVRHFGLTNDISGDAYLLTKETH</sequence>
<feature type="compositionally biased region" description="Basic and acidic residues" evidence="1">
    <location>
        <begin position="80"/>
        <end position="109"/>
    </location>
</feature>
<dbReference type="EMBL" id="JAABOA010002884">
    <property type="protein sequence ID" value="KAF9579291.1"/>
    <property type="molecule type" value="Genomic_DNA"/>
</dbReference>
<feature type="domain" description="Peptidase A1" evidence="2">
    <location>
        <begin position="2"/>
        <end position="65"/>
    </location>
</feature>
<dbReference type="Gene3D" id="2.40.70.10">
    <property type="entry name" value="Acid Proteases"/>
    <property type="match status" value="1"/>
</dbReference>
<reference evidence="3" key="1">
    <citation type="journal article" date="2020" name="Fungal Divers.">
        <title>Resolving the Mortierellaceae phylogeny through synthesis of multi-gene phylogenetics and phylogenomics.</title>
        <authorList>
            <person name="Vandepol N."/>
            <person name="Liber J."/>
            <person name="Desiro A."/>
            <person name="Na H."/>
            <person name="Kennedy M."/>
            <person name="Barry K."/>
            <person name="Grigoriev I.V."/>
            <person name="Miller A.N."/>
            <person name="O'Donnell K."/>
            <person name="Stajich J.E."/>
            <person name="Bonito G."/>
        </authorList>
    </citation>
    <scope>NUCLEOTIDE SEQUENCE</scope>
    <source>
        <strain evidence="3">KOD1015</strain>
    </source>
</reference>
<evidence type="ECO:0000313" key="3">
    <source>
        <dbReference type="EMBL" id="KAF9579291.1"/>
    </source>
</evidence>
<gene>
    <name evidence="3" type="ORF">BGW38_004508</name>
</gene>
<dbReference type="InterPro" id="IPR021109">
    <property type="entry name" value="Peptidase_aspartic_dom_sf"/>
</dbReference>
<name>A0A9P6FR76_9FUNG</name>
<organism evidence="3 4">
    <name type="scientific">Lunasporangiospora selenospora</name>
    <dbReference type="NCBI Taxonomy" id="979761"/>
    <lineage>
        <taxon>Eukaryota</taxon>
        <taxon>Fungi</taxon>
        <taxon>Fungi incertae sedis</taxon>
        <taxon>Mucoromycota</taxon>
        <taxon>Mortierellomycotina</taxon>
        <taxon>Mortierellomycetes</taxon>
        <taxon>Mortierellales</taxon>
        <taxon>Mortierellaceae</taxon>
        <taxon>Lunasporangiospora</taxon>
    </lineage>
</organism>
<dbReference type="Pfam" id="PF00026">
    <property type="entry name" value="Asp"/>
    <property type="match status" value="1"/>
</dbReference>